<gene>
    <name evidence="2" type="ORF">PHMEG_00029969</name>
</gene>
<sequence length="136" mass="15692">MTHLECVSSIPEKLVKPVVVLDPDDPTRETPPDEPTRFQPGPESAPLPTPNQDGRDPESCSRNPQSGPLEYQAERWRRIKAHQDEDHRLLNLKKFLRGEVDSFSPAQIRRLMKEADLFVLDSRDVLFRLNHLTQCR</sequence>
<keyword evidence="3" id="KW-1185">Reference proteome</keyword>
<organism evidence="2 3">
    <name type="scientific">Phytophthora megakarya</name>
    <dbReference type="NCBI Taxonomy" id="4795"/>
    <lineage>
        <taxon>Eukaryota</taxon>
        <taxon>Sar</taxon>
        <taxon>Stramenopiles</taxon>
        <taxon>Oomycota</taxon>
        <taxon>Peronosporomycetes</taxon>
        <taxon>Peronosporales</taxon>
        <taxon>Peronosporaceae</taxon>
        <taxon>Phytophthora</taxon>
    </lineage>
</organism>
<name>A0A225V276_9STRA</name>
<proteinExistence type="predicted"/>
<comment type="caution">
    <text evidence="2">The sequence shown here is derived from an EMBL/GenBank/DDBJ whole genome shotgun (WGS) entry which is preliminary data.</text>
</comment>
<evidence type="ECO:0000313" key="2">
    <source>
        <dbReference type="EMBL" id="OWY99098.1"/>
    </source>
</evidence>
<dbReference type="OrthoDB" id="126096at2759"/>
<dbReference type="EMBL" id="NBNE01008796">
    <property type="protein sequence ID" value="OWY99098.1"/>
    <property type="molecule type" value="Genomic_DNA"/>
</dbReference>
<feature type="compositionally biased region" description="Basic and acidic residues" evidence="1">
    <location>
        <begin position="25"/>
        <end position="36"/>
    </location>
</feature>
<evidence type="ECO:0008006" key="4">
    <source>
        <dbReference type="Google" id="ProtNLM"/>
    </source>
</evidence>
<feature type="region of interest" description="Disordered" evidence="1">
    <location>
        <begin position="17"/>
        <end position="69"/>
    </location>
</feature>
<evidence type="ECO:0000313" key="3">
    <source>
        <dbReference type="Proteomes" id="UP000198211"/>
    </source>
</evidence>
<protein>
    <recommendedName>
        <fullName evidence="4">Reverse transcriptase</fullName>
    </recommendedName>
</protein>
<dbReference type="AlphaFoldDB" id="A0A225V276"/>
<reference evidence="3" key="1">
    <citation type="submission" date="2017-03" db="EMBL/GenBank/DDBJ databases">
        <title>Phytopthora megakarya and P. palmivora, two closely related causual agents of cacao black pod achieved similar genome size and gene model numbers by different mechanisms.</title>
        <authorList>
            <person name="Ali S."/>
            <person name="Shao J."/>
            <person name="Larry D.J."/>
            <person name="Kronmiller B."/>
            <person name="Shen D."/>
            <person name="Strem M.D."/>
            <person name="Melnick R.L."/>
            <person name="Guiltinan M.J."/>
            <person name="Tyler B.M."/>
            <person name="Meinhardt L.W."/>
            <person name="Bailey B.A."/>
        </authorList>
    </citation>
    <scope>NUCLEOTIDE SEQUENCE [LARGE SCALE GENOMIC DNA]</scope>
    <source>
        <strain evidence="3">zdho120</strain>
    </source>
</reference>
<accession>A0A225V276</accession>
<evidence type="ECO:0000256" key="1">
    <source>
        <dbReference type="SAM" id="MobiDB-lite"/>
    </source>
</evidence>
<dbReference type="Proteomes" id="UP000198211">
    <property type="component" value="Unassembled WGS sequence"/>
</dbReference>